<dbReference type="Proteomes" id="UP000323454">
    <property type="component" value="Unassembled WGS sequence"/>
</dbReference>
<name>A0A5B2WXT1_9PSEU</name>
<reference evidence="3 4" key="2">
    <citation type="submission" date="2019-09" db="EMBL/GenBank/DDBJ databases">
        <authorList>
            <person name="Jin C."/>
        </authorList>
    </citation>
    <scope>NUCLEOTIDE SEQUENCE [LARGE SCALE GENOMIC DNA]</scope>
    <source>
        <strain evidence="3 4">AN110305</strain>
    </source>
</reference>
<evidence type="ECO:0000313" key="3">
    <source>
        <dbReference type="EMBL" id="KAA2256371.1"/>
    </source>
</evidence>
<keyword evidence="2" id="KW-1133">Transmembrane helix</keyword>
<keyword evidence="2" id="KW-0472">Membrane</keyword>
<accession>A0A5B2WXT1</accession>
<proteinExistence type="predicted"/>
<dbReference type="AlphaFoldDB" id="A0A5B2WXT1"/>
<keyword evidence="2" id="KW-0812">Transmembrane</keyword>
<dbReference type="RefSeq" id="WP_149852560.1">
    <property type="nucleotide sequence ID" value="NZ_VUOB01000052.1"/>
</dbReference>
<evidence type="ECO:0000313" key="4">
    <source>
        <dbReference type="Proteomes" id="UP000323454"/>
    </source>
</evidence>
<feature type="transmembrane region" description="Helical" evidence="2">
    <location>
        <begin position="63"/>
        <end position="81"/>
    </location>
</feature>
<protein>
    <submittedName>
        <fullName evidence="3">Uncharacterized protein</fullName>
    </submittedName>
</protein>
<organism evidence="3 4">
    <name type="scientific">Solihabitans fulvus</name>
    <dbReference type="NCBI Taxonomy" id="1892852"/>
    <lineage>
        <taxon>Bacteria</taxon>
        <taxon>Bacillati</taxon>
        <taxon>Actinomycetota</taxon>
        <taxon>Actinomycetes</taxon>
        <taxon>Pseudonocardiales</taxon>
        <taxon>Pseudonocardiaceae</taxon>
        <taxon>Solihabitans</taxon>
    </lineage>
</organism>
<keyword evidence="4" id="KW-1185">Reference proteome</keyword>
<comment type="caution">
    <text evidence="3">The sequence shown here is derived from an EMBL/GenBank/DDBJ whole genome shotgun (WGS) entry which is preliminary data.</text>
</comment>
<gene>
    <name evidence="3" type="ORF">F0L68_26700</name>
</gene>
<evidence type="ECO:0000256" key="2">
    <source>
        <dbReference type="SAM" id="Phobius"/>
    </source>
</evidence>
<reference evidence="3 4" key="1">
    <citation type="submission" date="2019-09" db="EMBL/GenBank/DDBJ databases">
        <title>Goodfellowia gen. nov., a new genus of the Pseudonocardineae related to Actinoalloteichus, containing Goodfellowia coeruleoviolacea gen. nov., comb. nov. gen. nov., comb. nov.</title>
        <authorList>
            <person name="Labeda D."/>
        </authorList>
    </citation>
    <scope>NUCLEOTIDE SEQUENCE [LARGE SCALE GENOMIC DNA]</scope>
    <source>
        <strain evidence="3 4">AN110305</strain>
    </source>
</reference>
<sequence length="89" mass="8834">MTATDLRTAETDTADPIAGGPDTAAPAPTDVTVPAAATASATAPVDLAVRIPRSPASLGRAEALALTAVLAVLGLLASGWVDAMLPWTR</sequence>
<dbReference type="EMBL" id="VUOB01000052">
    <property type="protein sequence ID" value="KAA2256371.1"/>
    <property type="molecule type" value="Genomic_DNA"/>
</dbReference>
<evidence type="ECO:0000256" key="1">
    <source>
        <dbReference type="SAM" id="MobiDB-lite"/>
    </source>
</evidence>
<feature type="region of interest" description="Disordered" evidence="1">
    <location>
        <begin position="1"/>
        <end position="27"/>
    </location>
</feature>